<reference evidence="2" key="1">
    <citation type="submission" date="2021-10" db="EMBL/GenBank/DDBJ databases">
        <title>Loktanella gaetbuli sp. nov., isolated from a tidal flat.</title>
        <authorList>
            <person name="Park S."/>
            <person name="Yoon J.-H."/>
        </authorList>
    </citation>
    <scope>NUCLEOTIDE SEQUENCE</scope>
    <source>
        <strain evidence="2">TSTF-M6</strain>
    </source>
</reference>
<dbReference type="EMBL" id="JAJATZ010000001">
    <property type="protein sequence ID" value="MCB5198207.1"/>
    <property type="molecule type" value="Genomic_DNA"/>
</dbReference>
<organism evidence="2 3">
    <name type="scientific">Loktanella gaetbuli</name>
    <dbReference type="NCBI Taxonomy" id="2881335"/>
    <lineage>
        <taxon>Bacteria</taxon>
        <taxon>Pseudomonadati</taxon>
        <taxon>Pseudomonadota</taxon>
        <taxon>Alphaproteobacteria</taxon>
        <taxon>Rhodobacterales</taxon>
        <taxon>Roseobacteraceae</taxon>
        <taxon>Loktanella</taxon>
    </lineage>
</organism>
<comment type="caution">
    <text evidence="2">The sequence shown here is derived from an EMBL/GenBank/DDBJ whole genome shotgun (WGS) entry which is preliminary data.</text>
</comment>
<dbReference type="Gene3D" id="3.40.50.300">
    <property type="entry name" value="P-loop containing nucleotide triphosphate hydrolases"/>
    <property type="match status" value="1"/>
</dbReference>
<feature type="domain" description="Phosphoribulokinase/uridine kinase" evidence="1">
    <location>
        <begin position="26"/>
        <end position="156"/>
    </location>
</feature>
<gene>
    <name evidence="2" type="ORF">LGQ03_03035</name>
</gene>
<dbReference type="SUPFAM" id="SSF52540">
    <property type="entry name" value="P-loop containing nucleoside triphosphate hydrolases"/>
    <property type="match status" value="1"/>
</dbReference>
<proteinExistence type="predicted"/>
<dbReference type="RefSeq" id="WP_226747274.1">
    <property type="nucleotide sequence ID" value="NZ_JAJATZ010000001.1"/>
</dbReference>
<sequence>MDITDQVNLLADRIHALREGRDRILVAICGAPASGKSTLAKELARRLNLQKCPTLVVPMDGFHLDNAILDARDLRARKGAPETFDGDGFLHLIRRLGENIEVVAPMFDRTRDLSVAGAIAIPADCPVILVEGNYLMFDEAPWHNLADLWDLTVRVEVPMPQLRSRLIQRWLSLNYSRAAATRRAESNDIPNAQRVLDRAIPCEITLTPKGE</sequence>
<name>A0ABS8BR63_9RHOB</name>
<dbReference type="Proteomes" id="UP001138961">
    <property type="component" value="Unassembled WGS sequence"/>
</dbReference>
<dbReference type="InterPro" id="IPR006083">
    <property type="entry name" value="PRK/URK"/>
</dbReference>
<dbReference type="PANTHER" id="PTHR10285">
    <property type="entry name" value="URIDINE KINASE"/>
    <property type="match status" value="1"/>
</dbReference>
<keyword evidence="3" id="KW-1185">Reference proteome</keyword>
<evidence type="ECO:0000313" key="3">
    <source>
        <dbReference type="Proteomes" id="UP001138961"/>
    </source>
</evidence>
<dbReference type="InterPro" id="IPR027417">
    <property type="entry name" value="P-loop_NTPase"/>
</dbReference>
<evidence type="ECO:0000313" key="2">
    <source>
        <dbReference type="EMBL" id="MCB5198207.1"/>
    </source>
</evidence>
<dbReference type="Pfam" id="PF00485">
    <property type="entry name" value="PRK"/>
    <property type="match status" value="1"/>
</dbReference>
<accession>A0ABS8BR63</accession>
<protein>
    <submittedName>
        <fullName evidence="2">AAA family ATPase</fullName>
    </submittedName>
</protein>
<evidence type="ECO:0000259" key="1">
    <source>
        <dbReference type="Pfam" id="PF00485"/>
    </source>
</evidence>